<reference evidence="2 3" key="1">
    <citation type="submission" date="2018-03" db="EMBL/GenBank/DDBJ databases">
        <title>Sequencing of reference strains of Xanthomonas.</title>
        <authorList>
            <person name="Studholme D.J."/>
            <person name="Vicente J."/>
            <person name="Sarris P."/>
        </authorList>
    </citation>
    <scope>NUCLEOTIDE SEQUENCE [LARGE SCALE GENOMIC DNA]</scope>
    <source>
        <strain evidence="2 3">WHRI 5232</strain>
    </source>
</reference>
<evidence type="ECO:0000313" key="3">
    <source>
        <dbReference type="Proteomes" id="UP000251513"/>
    </source>
</evidence>
<accession>A0AA44Z1A2</accession>
<evidence type="ECO:0000313" key="2">
    <source>
        <dbReference type="EMBL" id="PUE93883.1"/>
    </source>
</evidence>
<comment type="caution">
    <text evidence="2">The sequence shown here is derived from an EMBL/GenBank/DDBJ whole genome shotgun (WGS) entry which is preliminary data.</text>
</comment>
<dbReference type="AlphaFoldDB" id="A0AA44Z1A2"/>
<feature type="region of interest" description="Disordered" evidence="1">
    <location>
        <begin position="30"/>
        <end position="52"/>
    </location>
</feature>
<name>A0AA44Z1A2_XANCM</name>
<sequence>MNVDTTVQEKAIAYPTDSRLLDAARKKRLELGSSHSRSGSAGAPAISPLTSRPMPAHFLPGMLVEA</sequence>
<dbReference type="EMBL" id="PYJH01000017">
    <property type="protein sequence ID" value="PUE93883.1"/>
    <property type="molecule type" value="Genomic_DNA"/>
</dbReference>
<evidence type="ECO:0000256" key="1">
    <source>
        <dbReference type="SAM" id="MobiDB-lite"/>
    </source>
</evidence>
<protein>
    <submittedName>
        <fullName evidence="2">Uncharacterized protein</fullName>
    </submittedName>
</protein>
<dbReference type="Proteomes" id="UP000251513">
    <property type="component" value="Unassembled WGS sequence"/>
</dbReference>
<gene>
    <name evidence="2" type="ORF">C7T86_09905</name>
</gene>
<organism evidence="2 3">
    <name type="scientific">Xanthomonas campestris pv. malvacearum</name>
    <dbReference type="NCBI Taxonomy" id="86040"/>
    <lineage>
        <taxon>Bacteria</taxon>
        <taxon>Pseudomonadati</taxon>
        <taxon>Pseudomonadota</taxon>
        <taxon>Gammaproteobacteria</taxon>
        <taxon>Lysobacterales</taxon>
        <taxon>Lysobacteraceae</taxon>
        <taxon>Xanthomonas</taxon>
    </lineage>
</organism>
<proteinExistence type="predicted"/>
<feature type="compositionally biased region" description="Low complexity" evidence="1">
    <location>
        <begin position="32"/>
        <end position="45"/>
    </location>
</feature>